<dbReference type="Proteomes" id="UP001310386">
    <property type="component" value="Unassembled WGS sequence"/>
</dbReference>
<organism evidence="5 6">
    <name type="scientific">Ferviditalea candida</name>
    <dbReference type="NCBI Taxonomy" id="3108399"/>
    <lineage>
        <taxon>Bacteria</taxon>
        <taxon>Bacillati</taxon>
        <taxon>Bacillota</taxon>
        <taxon>Bacilli</taxon>
        <taxon>Bacillales</taxon>
        <taxon>Paenibacillaceae</taxon>
        <taxon>Ferviditalea</taxon>
    </lineage>
</organism>
<evidence type="ECO:0000313" key="6">
    <source>
        <dbReference type="Proteomes" id="UP001310386"/>
    </source>
</evidence>
<dbReference type="InterPro" id="IPR004995">
    <property type="entry name" value="Spore_Ger"/>
</dbReference>
<feature type="transmembrane region" description="Helical" evidence="4">
    <location>
        <begin position="292"/>
        <end position="313"/>
    </location>
</feature>
<keyword evidence="4" id="KW-1133">Transmembrane helix</keyword>
<comment type="caution">
    <text evidence="5">The sequence shown here is derived from an EMBL/GenBank/DDBJ whole genome shotgun (WGS) entry which is preliminary data.</text>
</comment>
<evidence type="ECO:0000256" key="4">
    <source>
        <dbReference type="SAM" id="Phobius"/>
    </source>
</evidence>
<reference evidence="5" key="1">
    <citation type="submission" date="2023-12" db="EMBL/GenBank/DDBJ databases">
        <title>Fervidustalea candida gen. nov., sp. nov., a novel member of the family Paenibacillaceae isolated from a geothermal area.</title>
        <authorList>
            <person name="Li W.-J."/>
            <person name="Jiao J.-Y."/>
            <person name="Chen Y."/>
        </authorList>
    </citation>
    <scope>NUCLEOTIDE SEQUENCE</scope>
    <source>
        <strain evidence="5">SYSU GA230002</strain>
    </source>
</reference>
<feature type="compositionally biased region" description="Basic and acidic residues" evidence="3">
    <location>
        <begin position="29"/>
        <end position="41"/>
    </location>
</feature>
<feature type="transmembrane region" description="Helical" evidence="4">
    <location>
        <begin position="399"/>
        <end position="419"/>
    </location>
</feature>
<evidence type="ECO:0000256" key="2">
    <source>
        <dbReference type="ARBA" id="ARBA00023136"/>
    </source>
</evidence>
<dbReference type="PANTHER" id="PTHR22550:SF9">
    <property type="entry name" value="STAGE V SPORULATION PROTEIN AF"/>
    <property type="match status" value="1"/>
</dbReference>
<feature type="compositionally biased region" description="Basic and acidic residues" evidence="3">
    <location>
        <begin position="1"/>
        <end position="19"/>
    </location>
</feature>
<name>A0ABU5ZNR8_9BACL</name>
<dbReference type="EMBL" id="JAYJLD010000022">
    <property type="protein sequence ID" value="MEB3102765.1"/>
    <property type="molecule type" value="Genomic_DNA"/>
</dbReference>
<dbReference type="PIRSF" id="PIRSF005690">
    <property type="entry name" value="GerBA"/>
    <property type="match status" value="1"/>
</dbReference>
<evidence type="ECO:0000313" key="5">
    <source>
        <dbReference type="EMBL" id="MEB3102765.1"/>
    </source>
</evidence>
<comment type="similarity">
    <text evidence="1">Belongs to the GerABKA family.</text>
</comment>
<feature type="transmembrane region" description="Helical" evidence="4">
    <location>
        <begin position="334"/>
        <end position="352"/>
    </location>
</feature>
<feature type="transmembrane region" description="Helical" evidence="4">
    <location>
        <begin position="487"/>
        <end position="505"/>
    </location>
</feature>
<dbReference type="PANTHER" id="PTHR22550">
    <property type="entry name" value="SPORE GERMINATION PROTEIN"/>
    <property type="match status" value="1"/>
</dbReference>
<accession>A0ABU5ZNR8</accession>
<protein>
    <submittedName>
        <fullName evidence="5">Spore germination protein</fullName>
    </submittedName>
</protein>
<proteinExistence type="inferred from homology"/>
<feature type="transmembrane region" description="Helical" evidence="4">
    <location>
        <begin position="425"/>
        <end position="442"/>
    </location>
</feature>
<feature type="transmembrane region" description="Helical" evidence="4">
    <location>
        <begin position="372"/>
        <end position="392"/>
    </location>
</feature>
<evidence type="ECO:0000256" key="1">
    <source>
        <dbReference type="ARBA" id="ARBA00005278"/>
    </source>
</evidence>
<dbReference type="InterPro" id="IPR050768">
    <property type="entry name" value="UPF0353/GerABKA_families"/>
</dbReference>
<keyword evidence="4" id="KW-0812">Transmembrane</keyword>
<dbReference type="RefSeq" id="WP_371754887.1">
    <property type="nucleotide sequence ID" value="NZ_JAYJLD010000022.1"/>
</dbReference>
<evidence type="ECO:0000256" key="3">
    <source>
        <dbReference type="SAM" id="MobiDB-lite"/>
    </source>
</evidence>
<gene>
    <name evidence="5" type="ORF">VF724_13935</name>
</gene>
<feature type="region of interest" description="Disordered" evidence="3">
    <location>
        <begin position="1"/>
        <end position="41"/>
    </location>
</feature>
<keyword evidence="6" id="KW-1185">Reference proteome</keyword>
<dbReference type="Pfam" id="PF03323">
    <property type="entry name" value="GerA"/>
    <property type="match status" value="1"/>
</dbReference>
<keyword evidence="2 4" id="KW-0472">Membrane</keyword>
<feature type="transmembrane region" description="Helical" evidence="4">
    <location>
        <begin position="454"/>
        <end position="481"/>
    </location>
</feature>
<sequence>MTTDVLDKPETQAKDEKQGGDPSKGSGTAKDRKETLSKEELKLKNTDEISGRLNKDKKVLEEKVGAETSFDVILREMVFGTKHCLFFYLNGFVKDDVMTEIMKRMSYLKREELVPNTLKHFIEEYIPHVQVETVDNMNDVVDKVLKGSSALFVEKETKAIIIDVKTYPVRSIDEPDLEKVVRGSRDGFVETLLTNVTLVRRRIRDPRLKLEAVQIGRRTKTDVCIGYINDIADLDLVEAVRDKLAKIDLDGIPLADKQLEEALIEKTWNPYPVVRYSERPDVVANHLLEGHVILFVDTSPSVIILPTTFFHLVQHAEEYRETPFIGTYVRWIRFLGIFASLFLLPIWFLFVIHPELKPPGLEFLGPQKEARVPIIVQFFLIEIGVDLVRLAAVHTPQPLATAMGLVAAILVGNIAVDAGLFVNEVILYMAAATIGMFATPSYELSMANRIVRLILLLAVAMFKVPGLLVSSTVIFLILAFQRSFNTPYMWPFIPFNAKAMWTILIRQPILSMKKRPSITKPKDNSRQPA</sequence>